<dbReference type="VEuPathDB" id="TriTrypDB:Tbg972.10.3310"/>
<feature type="compositionally biased region" description="Polar residues" evidence="1">
    <location>
        <begin position="36"/>
        <end position="46"/>
    </location>
</feature>
<feature type="region of interest" description="Disordered" evidence="1">
    <location>
        <begin position="1"/>
        <end position="59"/>
    </location>
</feature>
<evidence type="ECO:0000313" key="3">
    <source>
        <dbReference type="Proteomes" id="UP000002316"/>
    </source>
</evidence>
<feature type="compositionally biased region" description="Polar residues" evidence="1">
    <location>
        <begin position="18"/>
        <end position="28"/>
    </location>
</feature>
<gene>
    <name evidence="2" type="ORF">TbgDal_X3310</name>
</gene>
<organism evidence="2 3">
    <name type="scientific">Trypanosoma brucei gambiense (strain MHOM/CI/86/DAL972)</name>
    <dbReference type="NCBI Taxonomy" id="679716"/>
    <lineage>
        <taxon>Eukaryota</taxon>
        <taxon>Discoba</taxon>
        <taxon>Euglenozoa</taxon>
        <taxon>Kinetoplastea</taxon>
        <taxon>Metakinetoplastina</taxon>
        <taxon>Trypanosomatida</taxon>
        <taxon>Trypanosomatidae</taxon>
        <taxon>Trypanosoma</taxon>
    </lineage>
</organism>
<dbReference type="AlphaFoldDB" id="D0A1V3"/>
<protein>
    <submittedName>
        <fullName evidence="2">Uncharacterized protein</fullName>
    </submittedName>
</protein>
<reference evidence="3" key="1">
    <citation type="journal article" date="2010" name="PLoS Negl. Trop. Dis.">
        <title>The genome sequence of Trypanosoma brucei gambiense, causative agent of chronic human african trypanosomiasis.</title>
        <authorList>
            <person name="Jackson A.P."/>
            <person name="Sanders M."/>
            <person name="Berry A."/>
            <person name="McQuillan J."/>
            <person name="Aslett M.A."/>
            <person name="Quail M.A."/>
            <person name="Chukualim B."/>
            <person name="Capewell P."/>
            <person name="MacLeod A."/>
            <person name="Melville S.E."/>
            <person name="Gibson W."/>
            <person name="Barry J.D."/>
            <person name="Berriman M."/>
            <person name="Hertz-Fowler C."/>
        </authorList>
    </citation>
    <scope>NUCLEOTIDE SEQUENCE [LARGE SCALE GENOMIC DNA]</scope>
    <source>
        <strain evidence="3">MHOM/CI/86/DAL972</strain>
    </source>
</reference>
<dbReference type="OrthoDB" id="271468at2759"/>
<feature type="region of interest" description="Disordered" evidence="1">
    <location>
        <begin position="148"/>
        <end position="188"/>
    </location>
</feature>
<dbReference type="GeneID" id="23865396"/>
<dbReference type="EMBL" id="FN554973">
    <property type="protein sequence ID" value="CBH15246.1"/>
    <property type="molecule type" value="Genomic_DNA"/>
</dbReference>
<evidence type="ECO:0000256" key="1">
    <source>
        <dbReference type="SAM" id="MobiDB-lite"/>
    </source>
</evidence>
<dbReference type="Proteomes" id="UP000002316">
    <property type="component" value="Chromosome 10"/>
</dbReference>
<dbReference type="RefSeq" id="XP_011777511.1">
    <property type="nucleotide sequence ID" value="XM_011779209.1"/>
</dbReference>
<sequence length="188" mass="20853">MKRDTNNHNGSACALHEGSSQMVDTSFHSTRDGSGAPTQNVQQQEQLPHRTGTGKRRVGGFSPSVAPFALDTQDPTPQQRRTLLGRGGVEAMRRNRQDQMNLSCNEYPDPPPVGVRAPLRHVVRPGSAKHQEQSTTCIDEDTLRRAKARCPQSAQQRMPSFIFGEDPQGPRRTGRAMHAQSYKPTSLW</sequence>
<evidence type="ECO:0000313" key="2">
    <source>
        <dbReference type="EMBL" id="CBH15246.1"/>
    </source>
</evidence>
<name>D0A1V3_TRYB9</name>
<dbReference type="KEGG" id="tbg:TbgDal_X3310"/>
<accession>D0A1V3</accession>
<proteinExistence type="predicted"/>